<comment type="caution">
    <text evidence="3">The sequence shown here is derived from an EMBL/GenBank/DDBJ whole genome shotgun (WGS) entry which is preliminary data.</text>
</comment>
<feature type="chain" id="PRO_5042524520" description="Secreted protein" evidence="2">
    <location>
        <begin position="18"/>
        <end position="73"/>
    </location>
</feature>
<dbReference type="GeneID" id="85310814"/>
<feature type="region of interest" description="Disordered" evidence="1">
    <location>
        <begin position="47"/>
        <end position="73"/>
    </location>
</feature>
<evidence type="ECO:0008006" key="5">
    <source>
        <dbReference type="Google" id="ProtNLM"/>
    </source>
</evidence>
<accession>A0AAJ0C307</accession>
<proteinExistence type="predicted"/>
<evidence type="ECO:0000313" key="4">
    <source>
        <dbReference type="Proteomes" id="UP001244011"/>
    </source>
</evidence>
<evidence type="ECO:0000313" key="3">
    <source>
        <dbReference type="EMBL" id="KAK1768572.1"/>
    </source>
</evidence>
<evidence type="ECO:0000256" key="1">
    <source>
        <dbReference type="SAM" id="MobiDB-lite"/>
    </source>
</evidence>
<feature type="compositionally biased region" description="Polar residues" evidence="1">
    <location>
        <begin position="63"/>
        <end position="73"/>
    </location>
</feature>
<feature type="non-terminal residue" evidence="3">
    <location>
        <position position="73"/>
    </location>
</feature>
<gene>
    <name evidence="3" type="ORF">QBC33DRAFT_535424</name>
</gene>
<dbReference type="Proteomes" id="UP001244011">
    <property type="component" value="Unassembled WGS sequence"/>
</dbReference>
<protein>
    <recommendedName>
        <fullName evidence="5">Secreted protein</fullName>
    </recommendedName>
</protein>
<evidence type="ECO:0000256" key="2">
    <source>
        <dbReference type="SAM" id="SignalP"/>
    </source>
</evidence>
<dbReference type="AlphaFoldDB" id="A0AAJ0C307"/>
<reference evidence="3" key="1">
    <citation type="submission" date="2023-06" db="EMBL/GenBank/DDBJ databases">
        <title>Genome-scale phylogeny and comparative genomics of the fungal order Sordariales.</title>
        <authorList>
            <consortium name="Lawrence Berkeley National Laboratory"/>
            <person name="Hensen N."/>
            <person name="Bonometti L."/>
            <person name="Westerberg I."/>
            <person name="Brannstrom I.O."/>
            <person name="Guillou S."/>
            <person name="Cros-Aarteil S."/>
            <person name="Calhoun S."/>
            <person name="Haridas S."/>
            <person name="Kuo A."/>
            <person name="Mondo S."/>
            <person name="Pangilinan J."/>
            <person name="Riley R."/>
            <person name="Labutti K."/>
            <person name="Andreopoulos B."/>
            <person name="Lipzen A."/>
            <person name="Chen C."/>
            <person name="Yanf M."/>
            <person name="Daum C."/>
            <person name="Ng V."/>
            <person name="Clum A."/>
            <person name="Steindorff A."/>
            <person name="Ohm R."/>
            <person name="Martin F."/>
            <person name="Silar P."/>
            <person name="Natvig D."/>
            <person name="Lalanne C."/>
            <person name="Gautier V."/>
            <person name="Ament-Velasquez S.L."/>
            <person name="Kruys A."/>
            <person name="Hutchinson M.I."/>
            <person name="Powell A.J."/>
            <person name="Barry K."/>
            <person name="Miller A.N."/>
            <person name="Grigoriev I.V."/>
            <person name="Debuchy R."/>
            <person name="Gladieux P."/>
            <person name="Thoren M.H."/>
            <person name="Johannesson H."/>
        </authorList>
    </citation>
    <scope>NUCLEOTIDE SEQUENCE</scope>
    <source>
        <strain evidence="3">8032-3</strain>
    </source>
</reference>
<sequence length="73" mass="7917">MTCLTATLVLLWPGVTCDSGDLDVAEPMVLSWLYSLNKTKVLAQKSSPLPSRSRCRSVDRGLSNHSRSSVALP</sequence>
<keyword evidence="4" id="KW-1185">Reference proteome</keyword>
<dbReference type="RefSeq" id="XP_060284785.1">
    <property type="nucleotide sequence ID" value="XM_060427627.1"/>
</dbReference>
<organism evidence="3 4">
    <name type="scientific">Phialemonium atrogriseum</name>
    <dbReference type="NCBI Taxonomy" id="1093897"/>
    <lineage>
        <taxon>Eukaryota</taxon>
        <taxon>Fungi</taxon>
        <taxon>Dikarya</taxon>
        <taxon>Ascomycota</taxon>
        <taxon>Pezizomycotina</taxon>
        <taxon>Sordariomycetes</taxon>
        <taxon>Sordariomycetidae</taxon>
        <taxon>Cephalothecales</taxon>
        <taxon>Cephalothecaceae</taxon>
        <taxon>Phialemonium</taxon>
    </lineage>
</organism>
<keyword evidence="2" id="KW-0732">Signal</keyword>
<name>A0AAJ0C307_9PEZI</name>
<dbReference type="EMBL" id="MU839005">
    <property type="protein sequence ID" value="KAK1768572.1"/>
    <property type="molecule type" value="Genomic_DNA"/>
</dbReference>
<feature type="signal peptide" evidence="2">
    <location>
        <begin position="1"/>
        <end position="17"/>
    </location>
</feature>